<evidence type="ECO:0000313" key="3">
    <source>
        <dbReference type="Proteomes" id="UP001140510"/>
    </source>
</evidence>
<dbReference type="Proteomes" id="UP001140510">
    <property type="component" value="Unassembled WGS sequence"/>
</dbReference>
<sequence length="94" mass="10652">MSVRKLRGGWDGEKPFRMTFLELDQEGEKNMGLDCSQDECDTSSLASKNDDVCDGDDIEGSDEESDDDSFTIWEDDYDAYHTFSIPSFFAISLE</sequence>
<accession>A0A9W8YZD1</accession>
<gene>
    <name evidence="2" type="ORF">N0V91_010679</name>
</gene>
<dbReference type="EMBL" id="JAPEVA010000148">
    <property type="protein sequence ID" value="KAJ4395710.1"/>
    <property type="molecule type" value="Genomic_DNA"/>
</dbReference>
<evidence type="ECO:0000256" key="1">
    <source>
        <dbReference type="SAM" id="MobiDB-lite"/>
    </source>
</evidence>
<comment type="caution">
    <text evidence="2">The sequence shown here is derived from an EMBL/GenBank/DDBJ whole genome shotgun (WGS) entry which is preliminary data.</text>
</comment>
<reference evidence="2" key="1">
    <citation type="submission" date="2022-10" db="EMBL/GenBank/DDBJ databases">
        <title>Tapping the CABI collections for fungal endophytes: first genome assemblies for Collariella, Neodidymelliopsis, Ascochyta clinopodiicola, Didymella pomorum, Didymosphaeria variabile, Neocosmospora piperis and Neocucurbitaria cava.</title>
        <authorList>
            <person name="Hill R."/>
        </authorList>
    </citation>
    <scope>NUCLEOTIDE SEQUENCE</scope>
    <source>
        <strain evidence="2">IMI 355091</strain>
    </source>
</reference>
<feature type="non-terminal residue" evidence="2">
    <location>
        <position position="94"/>
    </location>
</feature>
<feature type="region of interest" description="Disordered" evidence="1">
    <location>
        <begin position="40"/>
        <end position="69"/>
    </location>
</feature>
<name>A0A9W8YZD1_9PLEO</name>
<feature type="compositionally biased region" description="Acidic residues" evidence="1">
    <location>
        <begin position="52"/>
        <end position="69"/>
    </location>
</feature>
<evidence type="ECO:0000313" key="2">
    <source>
        <dbReference type="EMBL" id="KAJ4395710.1"/>
    </source>
</evidence>
<proteinExistence type="predicted"/>
<organism evidence="2 3">
    <name type="scientific">Didymella pomorum</name>
    <dbReference type="NCBI Taxonomy" id="749634"/>
    <lineage>
        <taxon>Eukaryota</taxon>
        <taxon>Fungi</taxon>
        <taxon>Dikarya</taxon>
        <taxon>Ascomycota</taxon>
        <taxon>Pezizomycotina</taxon>
        <taxon>Dothideomycetes</taxon>
        <taxon>Pleosporomycetidae</taxon>
        <taxon>Pleosporales</taxon>
        <taxon>Pleosporineae</taxon>
        <taxon>Didymellaceae</taxon>
        <taxon>Didymella</taxon>
    </lineage>
</organism>
<dbReference type="AlphaFoldDB" id="A0A9W8YZD1"/>
<keyword evidence="3" id="KW-1185">Reference proteome</keyword>
<protein>
    <submittedName>
        <fullName evidence="2">Uncharacterized protein</fullName>
    </submittedName>
</protein>